<dbReference type="Proteomes" id="UP000244184">
    <property type="component" value="Unassembled WGS sequence"/>
</dbReference>
<organism evidence="2 3">
    <name type="scientific">Paenibacillus elgii</name>
    <dbReference type="NCBI Taxonomy" id="189691"/>
    <lineage>
        <taxon>Bacteria</taxon>
        <taxon>Bacillati</taxon>
        <taxon>Bacillota</taxon>
        <taxon>Bacilli</taxon>
        <taxon>Bacillales</taxon>
        <taxon>Paenibacillaceae</taxon>
        <taxon>Paenibacillus</taxon>
    </lineage>
</organism>
<sequence>MTSASGQNLKKRKIIISCVIVLVVLILSIYCYIQLKIKKLEQDLQKYLIEEKHYNYSDILSIEGRLSKMPKYPITVIFRDEPNVIYIYTDRDVGEWVQISSRSLGPTQDIKFKHKEEIK</sequence>
<dbReference type="EMBL" id="PYHP01000043">
    <property type="protein sequence ID" value="PUA38133.1"/>
    <property type="molecule type" value="Genomic_DNA"/>
</dbReference>
<evidence type="ECO:0000256" key="1">
    <source>
        <dbReference type="SAM" id="Phobius"/>
    </source>
</evidence>
<dbReference type="AlphaFoldDB" id="A0A2T6G1V7"/>
<name>A0A2T6G1V7_9BACL</name>
<feature type="transmembrane region" description="Helical" evidence="1">
    <location>
        <begin position="14"/>
        <end position="33"/>
    </location>
</feature>
<keyword evidence="1" id="KW-1133">Transmembrane helix</keyword>
<keyword evidence="1" id="KW-0472">Membrane</keyword>
<comment type="caution">
    <text evidence="2">The sequence shown here is derived from an EMBL/GenBank/DDBJ whole genome shotgun (WGS) entry which is preliminary data.</text>
</comment>
<evidence type="ECO:0000313" key="2">
    <source>
        <dbReference type="EMBL" id="PUA38133.1"/>
    </source>
</evidence>
<keyword evidence="1" id="KW-0812">Transmembrane</keyword>
<dbReference type="Pfam" id="PF11337">
    <property type="entry name" value="DUF3139"/>
    <property type="match status" value="1"/>
</dbReference>
<dbReference type="RefSeq" id="WP_108532414.1">
    <property type="nucleotide sequence ID" value="NZ_JAAIVH010000001.1"/>
</dbReference>
<proteinExistence type="predicted"/>
<protein>
    <recommendedName>
        <fullName evidence="4">DUF3139 domain-containing protein</fullName>
    </recommendedName>
</protein>
<reference evidence="2 3" key="1">
    <citation type="submission" date="2018-03" db="EMBL/GenBank/DDBJ databases">
        <title>Genome sequence of Paenibacillus elgii strain AC13 an antimicrobial compound producing bacteria.</title>
        <authorList>
            <person name="Kurokawa A.S."/>
            <person name="Araujo J.F."/>
            <person name="Costa R.A."/>
            <person name="Ortega D.B."/>
            <person name="Pires A.S."/>
            <person name="Pappas G.J.Jr."/>
            <person name="Franco O.L."/>
            <person name="Barreto C."/>
            <person name="Magalhaes B.S."/>
            <person name="Kruger R.H."/>
        </authorList>
    </citation>
    <scope>NUCLEOTIDE SEQUENCE [LARGE SCALE GENOMIC DNA]</scope>
    <source>
        <strain evidence="2 3">AC13</strain>
    </source>
</reference>
<evidence type="ECO:0008006" key="4">
    <source>
        <dbReference type="Google" id="ProtNLM"/>
    </source>
</evidence>
<evidence type="ECO:0000313" key="3">
    <source>
        <dbReference type="Proteomes" id="UP000244184"/>
    </source>
</evidence>
<dbReference type="InterPro" id="IPR021486">
    <property type="entry name" value="DUF3139"/>
</dbReference>
<accession>A0A2T6G1V7</accession>
<gene>
    <name evidence="2" type="ORF">C8Z91_17235</name>
</gene>